<dbReference type="Proteomes" id="UP000182321">
    <property type="component" value="Unassembled WGS sequence"/>
</dbReference>
<reference evidence="2" key="1">
    <citation type="submission" date="2016-10" db="EMBL/GenBank/DDBJ databases">
        <authorList>
            <person name="Varghese N."/>
            <person name="Submissions S."/>
        </authorList>
    </citation>
    <scope>NUCLEOTIDE SEQUENCE [LARGE SCALE GENOMIC DNA]</scope>
    <source>
        <strain evidence="2">ACV-9</strain>
    </source>
</reference>
<dbReference type="AlphaFoldDB" id="A0A1H7JIF9"/>
<evidence type="ECO:0000313" key="1">
    <source>
        <dbReference type="EMBL" id="SEK73657.1"/>
    </source>
</evidence>
<keyword evidence="2" id="KW-1185">Reference proteome</keyword>
<proteinExistence type="predicted"/>
<dbReference type="EMBL" id="FNZX01000009">
    <property type="protein sequence ID" value="SEK73657.1"/>
    <property type="molecule type" value="Genomic_DNA"/>
</dbReference>
<evidence type="ECO:0000313" key="2">
    <source>
        <dbReference type="Proteomes" id="UP000182321"/>
    </source>
</evidence>
<gene>
    <name evidence="1" type="ORF">SAMN02910377_01691</name>
</gene>
<protein>
    <submittedName>
        <fullName evidence="1">Uncharacterized protein</fullName>
    </submittedName>
</protein>
<dbReference type="RefSeq" id="WP_074790966.1">
    <property type="nucleotide sequence ID" value="NZ_FNZX01000009.1"/>
</dbReference>
<organism evidence="1 2">
    <name type="scientific">Pseudobutyrivibrio ruminis</name>
    <dbReference type="NCBI Taxonomy" id="46206"/>
    <lineage>
        <taxon>Bacteria</taxon>
        <taxon>Bacillati</taxon>
        <taxon>Bacillota</taxon>
        <taxon>Clostridia</taxon>
        <taxon>Lachnospirales</taxon>
        <taxon>Lachnospiraceae</taxon>
        <taxon>Pseudobutyrivibrio</taxon>
    </lineage>
</organism>
<sequence>MGFNVEKLFEDVAYLSKVHNKKDYEKQMDMFNQQRYDLLKDLVEADDVEASAKELCENVTAAFKKFGKVRGADLMNLNYFMIYYVFPAILTNEENGKEICDKLKDTWNNHFKSTINYTDYETLRDGFQTKIFGIPIGKN</sequence>
<accession>A0A1H7JIF9</accession>
<name>A0A1H7JIF9_9FIRM</name>